<proteinExistence type="predicted"/>
<name>A0A420E2F6_9FLAO</name>
<dbReference type="PANTHER" id="PTHR30373">
    <property type="entry name" value="UPF0603 PROTEIN YGCG"/>
    <property type="match status" value="1"/>
</dbReference>
<dbReference type="EMBL" id="RAQM01000007">
    <property type="protein sequence ID" value="RKF04268.1"/>
    <property type="molecule type" value="Genomic_DNA"/>
</dbReference>
<reference evidence="3 4" key="1">
    <citation type="submission" date="2018-09" db="EMBL/GenBank/DDBJ databases">
        <title>Genomic Encyclopedia of Archaeal and Bacterial Type Strains, Phase II (KMG-II): from individual species to whole genera.</title>
        <authorList>
            <person name="Goeker M."/>
        </authorList>
    </citation>
    <scope>NUCLEOTIDE SEQUENCE [LARGE SCALE GENOMIC DNA]</scope>
    <source>
        <strain evidence="3 4">DSM 16505</strain>
    </source>
</reference>
<feature type="transmembrane region" description="Helical" evidence="1">
    <location>
        <begin position="191"/>
        <end position="210"/>
    </location>
</feature>
<dbReference type="RefSeq" id="WP_028892331.1">
    <property type="nucleotide sequence ID" value="NZ_RAQM01000007.1"/>
</dbReference>
<dbReference type="Pfam" id="PF04536">
    <property type="entry name" value="TPM_phosphatase"/>
    <property type="match status" value="1"/>
</dbReference>
<feature type="domain" description="TPM" evidence="2">
    <location>
        <begin position="50"/>
        <end position="173"/>
    </location>
</feature>
<evidence type="ECO:0000313" key="4">
    <source>
        <dbReference type="Proteomes" id="UP000285780"/>
    </source>
</evidence>
<sequence length="280" mass="30232">MIKNITLLHKRANKLQSLKVVLFFIAFLCGQTLFSQGYKIPEKPKFQTSVYDYINLLSPSQKASLENKLIKYSDTTSTQVVVAIINSTEGENIGYLATNWAHEWGIGQKKEDNGVFVLLAQKDRKVTIRTGYGTEHLLTDYVSRQIIEYDIIPYFKKGDYYAGLDSGVEAIFKVMSGEYKGSRKQTKGNSFGFIVFIIILIVFFIIISSGNRGNRGGGRNYRKTDSVRDLLDIIILSNAGRGGFGGGSFGGGSSGGFGGGGFGGGFGGGGFGGGGATGGW</sequence>
<dbReference type="Gene3D" id="3.10.310.50">
    <property type="match status" value="1"/>
</dbReference>
<dbReference type="Proteomes" id="UP000285780">
    <property type="component" value="Unassembled WGS sequence"/>
</dbReference>
<keyword evidence="4" id="KW-1185">Reference proteome</keyword>
<evidence type="ECO:0000256" key="1">
    <source>
        <dbReference type="SAM" id="Phobius"/>
    </source>
</evidence>
<protein>
    <recommendedName>
        <fullName evidence="2">TPM domain-containing protein</fullName>
    </recommendedName>
</protein>
<keyword evidence="1" id="KW-1133">Transmembrane helix</keyword>
<keyword evidence="1" id="KW-0472">Membrane</keyword>
<keyword evidence="1" id="KW-0812">Transmembrane</keyword>
<comment type="caution">
    <text evidence="3">The sequence shown here is derived from an EMBL/GenBank/DDBJ whole genome shotgun (WGS) entry which is preliminary data.</text>
</comment>
<dbReference type="PANTHER" id="PTHR30373:SF2">
    <property type="entry name" value="UPF0603 PROTEIN YGCG"/>
    <property type="match status" value="1"/>
</dbReference>
<organism evidence="3 4">
    <name type="scientific">Tenacibaculum lutimaris</name>
    <dbReference type="NCBI Taxonomy" id="285258"/>
    <lineage>
        <taxon>Bacteria</taxon>
        <taxon>Pseudomonadati</taxon>
        <taxon>Bacteroidota</taxon>
        <taxon>Flavobacteriia</taxon>
        <taxon>Flavobacteriales</taxon>
        <taxon>Flavobacteriaceae</taxon>
        <taxon>Tenacibaculum</taxon>
    </lineage>
</organism>
<evidence type="ECO:0000259" key="2">
    <source>
        <dbReference type="Pfam" id="PF04536"/>
    </source>
</evidence>
<dbReference type="InterPro" id="IPR007621">
    <property type="entry name" value="TPM_dom"/>
</dbReference>
<dbReference type="AlphaFoldDB" id="A0A420E2F6"/>
<gene>
    <name evidence="3" type="ORF">C8N26_0931</name>
</gene>
<accession>A0A420E2F6</accession>
<evidence type="ECO:0000313" key="3">
    <source>
        <dbReference type="EMBL" id="RKF04268.1"/>
    </source>
</evidence>